<dbReference type="Proteomes" id="UP000678499">
    <property type="component" value="Unassembled WGS sequence"/>
</dbReference>
<sequence>MKVIILALCFLAVTATETSEPTTEETTTATQKTTQQESLSEDALQKLAVEFVSWLKQRKNGHGVVQQKTAWFDRDGKAHLQETHSVFKREACSRCSRRRGGCKSCGRRG</sequence>
<proteinExistence type="predicted"/>
<feature type="chain" id="PRO_5036402984" evidence="2">
    <location>
        <begin position="16"/>
        <end position="109"/>
    </location>
</feature>
<dbReference type="EMBL" id="OA884609">
    <property type="protein sequence ID" value="CAD7281033.1"/>
    <property type="molecule type" value="Genomic_DNA"/>
</dbReference>
<keyword evidence="4" id="KW-1185">Reference proteome</keyword>
<reference evidence="3" key="1">
    <citation type="submission" date="2020-11" db="EMBL/GenBank/DDBJ databases">
        <authorList>
            <person name="Tran Van P."/>
        </authorList>
    </citation>
    <scope>NUCLEOTIDE SEQUENCE</scope>
</reference>
<feature type="signal peptide" evidence="2">
    <location>
        <begin position="1"/>
        <end position="15"/>
    </location>
</feature>
<organism evidence="3">
    <name type="scientific">Notodromas monacha</name>
    <dbReference type="NCBI Taxonomy" id="399045"/>
    <lineage>
        <taxon>Eukaryota</taxon>
        <taxon>Metazoa</taxon>
        <taxon>Ecdysozoa</taxon>
        <taxon>Arthropoda</taxon>
        <taxon>Crustacea</taxon>
        <taxon>Oligostraca</taxon>
        <taxon>Ostracoda</taxon>
        <taxon>Podocopa</taxon>
        <taxon>Podocopida</taxon>
        <taxon>Cypridocopina</taxon>
        <taxon>Cypridoidea</taxon>
        <taxon>Cyprididae</taxon>
        <taxon>Notodromas</taxon>
    </lineage>
</organism>
<gene>
    <name evidence="3" type="ORF">NMOB1V02_LOCUS8687</name>
</gene>
<evidence type="ECO:0000256" key="2">
    <source>
        <dbReference type="SAM" id="SignalP"/>
    </source>
</evidence>
<evidence type="ECO:0000313" key="4">
    <source>
        <dbReference type="Proteomes" id="UP000678499"/>
    </source>
</evidence>
<feature type="region of interest" description="Disordered" evidence="1">
    <location>
        <begin position="18"/>
        <end position="37"/>
    </location>
</feature>
<evidence type="ECO:0000256" key="1">
    <source>
        <dbReference type="SAM" id="MobiDB-lite"/>
    </source>
</evidence>
<dbReference type="EMBL" id="CAJPEX010002572">
    <property type="protein sequence ID" value="CAG0921185.1"/>
    <property type="molecule type" value="Genomic_DNA"/>
</dbReference>
<name>A0A7R9BT02_9CRUS</name>
<dbReference type="AlphaFoldDB" id="A0A7R9BT02"/>
<protein>
    <submittedName>
        <fullName evidence="3">Uncharacterized protein</fullName>
    </submittedName>
</protein>
<evidence type="ECO:0000313" key="3">
    <source>
        <dbReference type="EMBL" id="CAD7281033.1"/>
    </source>
</evidence>
<keyword evidence="2" id="KW-0732">Signal</keyword>
<accession>A0A7R9BT02</accession>